<dbReference type="NCBIfam" id="NF003976">
    <property type="entry name" value="PRK05469.1"/>
    <property type="match status" value="1"/>
</dbReference>
<feature type="binding site" evidence="9">
    <location>
        <position position="200"/>
    </location>
    <ligand>
        <name>Zn(2+)</name>
        <dbReference type="ChEBI" id="CHEBI:29105"/>
        <label>1</label>
    </ligand>
</feature>
<evidence type="ECO:0000259" key="10">
    <source>
        <dbReference type="Pfam" id="PF07687"/>
    </source>
</evidence>
<protein>
    <recommendedName>
        <fullName evidence="7">Peptidase T</fullName>
        <ecNumber evidence="7">3.4.11.4</ecNumber>
    </recommendedName>
</protein>
<feature type="active site" evidence="8">
    <location>
        <position position="82"/>
    </location>
</feature>
<dbReference type="Proteomes" id="UP000826300">
    <property type="component" value="Chromosome"/>
</dbReference>
<dbReference type="PROSITE" id="PS00758">
    <property type="entry name" value="ARGE_DAPE_CPG2_1"/>
    <property type="match status" value="1"/>
</dbReference>
<dbReference type="SUPFAM" id="SSF55031">
    <property type="entry name" value="Bacterial exopeptidase dimerisation domain"/>
    <property type="match status" value="1"/>
</dbReference>
<keyword evidence="6" id="KW-0482">Metalloprotease</keyword>
<dbReference type="GO" id="GO:0045148">
    <property type="term" value="F:tripeptide aminopeptidase activity"/>
    <property type="evidence" value="ECO:0007669"/>
    <property type="project" value="UniProtKB-UniRule"/>
</dbReference>
<dbReference type="PROSITE" id="PS00759">
    <property type="entry name" value="ARGE_DAPE_CPG2_2"/>
    <property type="match status" value="1"/>
</dbReference>
<evidence type="ECO:0000256" key="4">
    <source>
        <dbReference type="ARBA" id="ARBA00022801"/>
    </source>
</evidence>
<dbReference type="InterPro" id="IPR010161">
    <property type="entry name" value="Peptidase_M20B"/>
</dbReference>
<dbReference type="Pfam" id="PF01546">
    <property type="entry name" value="Peptidase_M20"/>
    <property type="match status" value="1"/>
</dbReference>
<feature type="binding site" evidence="9">
    <location>
        <position position="382"/>
    </location>
    <ligand>
        <name>Zn(2+)</name>
        <dbReference type="ChEBI" id="CHEBI:29105"/>
        <label>2</label>
    </ligand>
</feature>
<dbReference type="AlphaFoldDB" id="A0A8G1EBS3"/>
<dbReference type="RefSeq" id="WP_220662141.1">
    <property type="nucleotide sequence ID" value="NZ_CP069370.1"/>
</dbReference>
<dbReference type="GO" id="GO:0008237">
    <property type="term" value="F:metallopeptidase activity"/>
    <property type="evidence" value="ECO:0007669"/>
    <property type="project" value="UniProtKB-KW"/>
</dbReference>
<keyword evidence="11" id="KW-0031">Aminopeptidase</keyword>
<dbReference type="InterPro" id="IPR011650">
    <property type="entry name" value="Peptidase_M20_dimer"/>
</dbReference>
<evidence type="ECO:0000256" key="2">
    <source>
        <dbReference type="ARBA" id="ARBA00022670"/>
    </source>
</evidence>
<sequence length="409" mass="43868">MTDFTAELEDRLLRYCAIDSQSDEDSPTSPSTPEQLVLARLLVQELHDMGAADVRLTEYGVVLATIPGTAPGPTIGFLAHMDTAPQFNATGVKPRVIRGYNGGPITFPDDPALVLSPEVSPALASHIGHDIVTASGTTLLGADDKSGIAILMTAARRMLTEPLARRAPVRLAFTPDEEIGRGVDPRLPADLAADFAYTFDGGAPGEIEWECFSADNAQITITGVSAHPGYAKGRMVNALTLAGKLIAALPAAQTPEQTEGREGFLHLYSLEGSAARAELRFILRDFDTAALATRGEMLRALAAAIVATEPRAAVTVQIRPEYRNMREKLEQDPRPLERAESAARRLGLSPRRLSIRGGTDGSRLTELGLPCPNLFTGMQEIHGPLEWVSLQDMALATELCLTLVQEVAD</sequence>
<keyword evidence="2" id="KW-0645">Protease</keyword>
<evidence type="ECO:0000256" key="6">
    <source>
        <dbReference type="ARBA" id="ARBA00023049"/>
    </source>
</evidence>
<accession>A0A8G1EBS3</accession>
<keyword evidence="12" id="KW-1185">Reference proteome</keyword>
<dbReference type="Gene3D" id="3.40.630.10">
    <property type="entry name" value="Zn peptidases"/>
    <property type="match status" value="1"/>
</dbReference>
<dbReference type="KEGG" id="nsm:JO391_19940"/>
<evidence type="ECO:0000256" key="5">
    <source>
        <dbReference type="ARBA" id="ARBA00022833"/>
    </source>
</evidence>
<comment type="cofactor">
    <cofactor evidence="9">
        <name>Zn(2+)</name>
        <dbReference type="ChEBI" id="CHEBI:29105"/>
    </cofactor>
    <text evidence="9">Binds 2 Zn(2+) ions per subunit.</text>
</comment>
<name>A0A8G1EBS3_9RHOB</name>
<organism evidence="11 12">
    <name type="scientific">Neotabrizicola shimadae</name>
    <dbReference type="NCBI Taxonomy" id="2807096"/>
    <lineage>
        <taxon>Bacteria</taxon>
        <taxon>Pseudomonadati</taxon>
        <taxon>Pseudomonadota</taxon>
        <taxon>Alphaproteobacteria</taxon>
        <taxon>Rhodobacterales</taxon>
        <taxon>Paracoccaceae</taxon>
        <taxon>Neotabrizicola</taxon>
    </lineage>
</organism>
<evidence type="ECO:0000256" key="9">
    <source>
        <dbReference type="PIRSR" id="PIRSR037215-2"/>
    </source>
</evidence>
<dbReference type="InterPro" id="IPR001261">
    <property type="entry name" value="ArgE/DapE_CS"/>
</dbReference>
<evidence type="ECO:0000256" key="3">
    <source>
        <dbReference type="ARBA" id="ARBA00022723"/>
    </source>
</evidence>
<evidence type="ECO:0000313" key="12">
    <source>
        <dbReference type="Proteomes" id="UP000826300"/>
    </source>
</evidence>
<dbReference type="Gene3D" id="3.30.70.360">
    <property type="match status" value="1"/>
</dbReference>
<keyword evidence="3 9" id="KW-0479">Metal-binding</keyword>
<feature type="binding site" evidence="9">
    <location>
        <position position="143"/>
    </location>
    <ligand>
        <name>Zn(2+)</name>
        <dbReference type="ChEBI" id="CHEBI:29105"/>
        <label>1</label>
    </ligand>
</feature>
<evidence type="ECO:0000313" key="11">
    <source>
        <dbReference type="EMBL" id="QYZ69925.1"/>
    </source>
</evidence>
<evidence type="ECO:0000256" key="7">
    <source>
        <dbReference type="NCBIfam" id="TIGR01882"/>
    </source>
</evidence>
<dbReference type="CDD" id="cd03892">
    <property type="entry name" value="M20_peptT"/>
    <property type="match status" value="1"/>
</dbReference>
<dbReference type="PANTHER" id="PTHR42994:SF1">
    <property type="entry name" value="PEPTIDASE T"/>
    <property type="match status" value="1"/>
</dbReference>
<feature type="binding site" evidence="9">
    <location>
        <position position="80"/>
    </location>
    <ligand>
        <name>Zn(2+)</name>
        <dbReference type="ChEBI" id="CHEBI:29105"/>
        <label>1</label>
    </ligand>
</feature>
<dbReference type="PIRSF" id="PIRSF037215">
    <property type="entry name" value="Peptidase_M20B"/>
    <property type="match status" value="1"/>
</dbReference>
<dbReference type="NCBIfam" id="NF009920">
    <property type="entry name" value="PRK13381.1"/>
    <property type="match status" value="1"/>
</dbReference>
<dbReference type="EMBL" id="CP069370">
    <property type="protein sequence ID" value="QYZ69925.1"/>
    <property type="molecule type" value="Genomic_DNA"/>
</dbReference>
<proteinExistence type="inferred from homology"/>
<dbReference type="GO" id="GO:0005829">
    <property type="term" value="C:cytosol"/>
    <property type="evidence" value="ECO:0007669"/>
    <property type="project" value="TreeGrafter"/>
</dbReference>
<feature type="binding site" evidence="9">
    <location>
        <position position="143"/>
    </location>
    <ligand>
        <name>Zn(2+)</name>
        <dbReference type="ChEBI" id="CHEBI:29105"/>
        <label>2</label>
    </ligand>
</feature>
<evidence type="ECO:0000256" key="1">
    <source>
        <dbReference type="ARBA" id="ARBA00009692"/>
    </source>
</evidence>
<evidence type="ECO:0000256" key="8">
    <source>
        <dbReference type="PIRSR" id="PIRSR037215-1"/>
    </source>
</evidence>
<dbReference type="InterPro" id="IPR036264">
    <property type="entry name" value="Bact_exopeptidase_dim_dom"/>
</dbReference>
<reference evidence="11" key="1">
    <citation type="submission" date="2021-02" db="EMBL/GenBank/DDBJ databases">
        <title>Rhodobacter shimadae sp. nov., an aerobic anoxygenic phototrophic bacterium isolated from a hot spring.</title>
        <authorList>
            <person name="Muramatsu S."/>
            <person name="Haruta S."/>
            <person name="Hirose S."/>
            <person name="Hanada S."/>
        </authorList>
    </citation>
    <scope>NUCLEOTIDE SEQUENCE</scope>
    <source>
        <strain evidence="11">N10</strain>
    </source>
</reference>
<feature type="active site" description="Proton acceptor" evidence="8">
    <location>
        <position position="177"/>
    </location>
</feature>
<dbReference type="PANTHER" id="PTHR42994">
    <property type="entry name" value="PEPTIDASE T"/>
    <property type="match status" value="1"/>
</dbReference>
<dbReference type="GO" id="GO:0006518">
    <property type="term" value="P:peptide metabolic process"/>
    <property type="evidence" value="ECO:0007669"/>
    <property type="project" value="InterPro"/>
</dbReference>
<keyword evidence="4 11" id="KW-0378">Hydrolase</keyword>
<feature type="binding site" evidence="9">
    <location>
        <position position="178"/>
    </location>
    <ligand>
        <name>Zn(2+)</name>
        <dbReference type="ChEBI" id="CHEBI:29105"/>
        <label>2</label>
    </ligand>
</feature>
<dbReference type="NCBIfam" id="TIGR01882">
    <property type="entry name" value="peptidase-T"/>
    <property type="match status" value="1"/>
</dbReference>
<dbReference type="GO" id="GO:0006508">
    <property type="term" value="P:proteolysis"/>
    <property type="evidence" value="ECO:0007669"/>
    <property type="project" value="UniProtKB-UniRule"/>
</dbReference>
<feature type="domain" description="Peptidase M20 dimerisation" evidence="10">
    <location>
        <begin position="216"/>
        <end position="300"/>
    </location>
</feature>
<dbReference type="EC" id="3.4.11.4" evidence="7"/>
<keyword evidence="5 9" id="KW-0862">Zinc</keyword>
<dbReference type="SUPFAM" id="SSF53187">
    <property type="entry name" value="Zn-dependent exopeptidases"/>
    <property type="match status" value="1"/>
</dbReference>
<dbReference type="GO" id="GO:0008270">
    <property type="term" value="F:zinc ion binding"/>
    <property type="evidence" value="ECO:0007669"/>
    <property type="project" value="InterPro"/>
</dbReference>
<comment type="similarity">
    <text evidence="1">Belongs to the peptidase M20B family.</text>
</comment>
<dbReference type="Pfam" id="PF07687">
    <property type="entry name" value="M20_dimer"/>
    <property type="match status" value="1"/>
</dbReference>
<gene>
    <name evidence="11" type="primary">pepT</name>
    <name evidence="11" type="ORF">JO391_19940</name>
</gene>
<dbReference type="InterPro" id="IPR002933">
    <property type="entry name" value="Peptidase_M20"/>
</dbReference>